<dbReference type="FunFam" id="3.40.50.1100:FF:000005">
    <property type="entry name" value="Threonine dehydratase catabolic"/>
    <property type="match status" value="1"/>
</dbReference>
<evidence type="ECO:0000256" key="14">
    <source>
        <dbReference type="ARBA" id="ARBA00031427"/>
    </source>
</evidence>
<dbReference type="Pfam" id="PF00291">
    <property type="entry name" value="PALP"/>
    <property type="match status" value="1"/>
</dbReference>
<dbReference type="PANTHER" id="PTHR48078:SF6">
    <property type="entry name" value="L-THREONINE DEHYDRATASE CATABOLIC TDCB"/>
    <property type="match status" value="1"/>
</dbReference>
<dbReference type="GO" id="GO:0004794">
    <property type="term" value="F:threonine deaminase activity"/>
    <property type="evidence" value="ECO:0007669"/>
    <property type="project" value="UniProtKB-EC"/>
</dbReference>
<dbReference type="EMBL" id="FOHG01000010">
    <property type="protein sequence ID" value="SES88719.1"/>
    <property type="molecule type" value="Genomic_DNA"/>
</dbReference>
<dbReference type="SUPFAM" id="SSF55021">
    <property type="entry name" value="ACT-like"/>
    <property type="match status" value="1"/>
</dbReference>
<dbReference type="GO" id="GO:0009097">
    <property type="term" value="P:isoleucine biosynthetic process"/>
    <property type="evidence" value="ECO:0007669"/>
    <property type="project" value="UniProtKB-UniPathway"/>
</dbReference>
<evidence type="ECO:0000313" key="18">
    <source>
        <dbReference type="EMBL" id="SDF33182.1"/>
    </source>
</evidence>
<proteinExistence type="inferred from homology"/>
<dbReference type="OrthoDB" id="9811476at2"/>
<dbReference type="InterPro" id="IPR044561">
    <property type="entry name" value="ACT_ThrD-II-like"/>
</dbReference>
<dbReference type="Proteomes" id="UP000324896">
    <property type="component" value="Unassembled WGS sequence"/>
</dbReference>
<gene>
    <name evidence="21" type="ORF">BY453_1265</name>
    <name evidence="22" type="ORF">C7954_1165</name>
    <name evidence="16" type="ORF">C8C78_10693</name>
    <name evidence="17" type="ORF">SAMN04488597_1265</name>
    <name evidence="18" type="ORF">SAMN04488598_1106</name>
    <name evidence="20" type="ORF">SAMN04515652_1106</name>
    <name evidence="19" type="ORF">SAMN04515654_10979</name>
</gene>
<reference evidence="19 24" key="2">
    <citation type="submission" date="2016-10" db="EMBL/GenBank/DDBJ databases">
        <authorList>
            <person name="de Groot N.N."/>
        </authorList>
    </citation>
    <scope>NUCLEOTIDE SEQUENCE [LARGE SCALE GENOMIC DNA]</scope>
    <source>
        <strain evidence="19 24">WG7</strain>
    </source>
</reference>
<dbReference type="Proteomes" id="UP000199519">
    <property type="component" value="Unassembled WGS sequence"/>
</dbReference>
<evidence type="ECO:0000313" key="22">
    <source>
        <dbReference type="EMBL" id="TDX43559.1"/>
    </source>
</evidence>
<evidence type="ECO:0000256" key="2">
    <source>
        <dbReference type="ARBA" id="ARBA00001933"/>
    </source>
</evidence>
<feature type="domain" description="ACT" evidence="15">
    <location>
        <begin position="329"/>
        <end position="404"/>
    </location>
</feature>
<keyword evidence="10" id="KW-0100">Branched-chain amino acid biosynthesis</keyword>
<comment type="function">
    <text evidence="13">Catalyzes the anaerobic formation of alpha-ketobutyrate and ammonia from threonine in a two-step reaction. The first step involved a dehydration of threonine and a production of enamine intermediates (aminocrotonate), which tautomerizes to its imine form (iminobutyrate). Both intermediates are unstable and short-lived. The second step is the nonenzymatic hydrolysis of the enamine/imine intermediates to form 2-ketobutyrate and free ammonia. In the low water environment of the cell, the second step is accelerated by RidA.</text>
</comment>
<dbReference type="InterPro" id="IPR005789">
    <property type="entry name" value="Thr_deHydtase_catblc"/>
</dbReference>
<evidence type="ECO:0000256" key="13">
    <source>
        <dbReference type="ARBA" id="ARBA00025527"/>
    </source>
</evidence>
<dbReference type="EMBL" id="FMYT01000026">
    <property type="protein sequence ID" value="SDD09225.1"/>
    <property type="molecule type" value="Genomic_DNA"/>
</dbReference>
<evidence type="ECO:0000256" key="3">
    <source>
        <dbReference type="ARBA" id="ARBA00004810"/>
    </source>
</evidence>
<keyword evidence="25" id="KW-1185">Reference proteome</keyword>
<evidence type="ECO:0000313" key="21">
    <source>
        <dbReference type="EMBL" id="TDS27586.1"/>
    </source>
</evidence>
<dbReference type="InterPro" id="IPR050147">
    <property type="entry name" value="Ser/Thr_Dehydratase"/>
</dbReference>
<dbReference type="GeneID" id="57012791"/>
<dbReference type="Proteomes" id="UP000295758">
    <property type="component" value="Unassembled WGS sequence"/>
</dbReference>
<reference evidence="23 25" key="1">
    <citation type="submission" date="2016-10" db="EMBL/GenBank/DDBJ databases">
        <authorList>
            <person name="Varghese N."/>
            <person name="Submissions S."/>
        </authorList>
    </citation>
    <scope>NUCLEOTIDE SEQUENCE [LARGE SCALE GENOMIC DNA]</scope>
    <source>
        <strain evidence="17 29">WG10</strain>
        <strain evidence="18 25">WG2</strain>
        <strain evidence="20 23">WG5</strain>
    </source>
</reference>
<comment type="pathway">
    <text evidence="3">Amino-acid biosynthesis; L-isoleucine biosynthesis; 2-oxobutanoate from L-threonine: step 1/1.</text>
</comment>
<evidence type="ECO:0000256" key="6">
    <source>
        <dbReference type="ARBA" id="ARBA00011447"/>
    </source>
</evidence>
<dbReference type="GO" id="GO:0030170">
    <property type="term" value="F:pyridoxal phosphate binding"/>
    <property type="evidence" value="ECO:0007669"/>
    <property type="project" value="InterPro"/>
</dbReference>
<dbReference type="Proteomes" id="UP000295472">
    <property type="component" value="Unassembled WGS sequence"/>
</dbReference>
<dbReference type="GO" id="GO:0003941">
    <property type="term" value="F:L-serine ammonia-lyase activity"/>
    <property type="evidence" value="ECO:0007669"/>
    <property type="project" value="TreeGrafter"/>
</dbReference>
<dbReference type="RefSeq" id="WP_073157773.1">
    <property type="nucleotide sequence ID" value="NZ_FMYT01000026.1"/>
</dbReference>
<evidence type="ECO:0000256" key="10">
    <source>
        <dbReference type="ARBA" id="ARBA00022624"/>
    </source>
</evidence>
<dbReference type="UniPathway" id="UPA00047">
    <property type="reaction ID" value="UER00054"/>
</dbReference>
<evidence type="ECO:0000256" key="5">
    <source>
        <dbReference type="ARBA" id="ARBA00010869"/>
    </source>
</evidence>
<keyword evidence="11" id="KW-0663">Pyridoxal phosphate</keyword>
<comment type="catalytic activity">
    <reaction evidence="1">
        <text>L-threonine = 2-oxobutanoate + NH4(+)</text>
        <dbReference type="Rhea" id="RHEA:22108"/>
        <dbReference type="ChEBI" id="CHEBI:16763"/>
        <dbReference type="ChEBI" id="CHEBI:28938"/>
        <dbReference type="ChEBI" id="CHEBI:57926"/>
        <dbReference type="EC" id="4.3.1.19"/>
    </reaction>
</comment>
<dbReference type="Proteomes" id="UP000198612">
    <property type="component" value="Unassembled WGS sequence"/>
</dbReference>
<comment type="similarity">
    <text evidence="5">Belongs to the serine/threonine dehydratase family.</text>
</comment>
<evidence type="ECO:0000256" key="9">
    <source>
        <dbReference type="ARBA" id="ARBA00022533"/>
    </source>
</evidence>
<evidence type="ECO:0000313" key="23">
    <source>
        <dbReference type="Proteomes" id="UP000198612"/>
    </source>
</evidence>
<keyword evidence="10" id="KW-0028">Amino-acid biosynthesis</keyword>
<dbReference type="EMBL" id="QICM01000006">
    <property type="protein sequence ID" value="PXV67967.1"/>
    <property type="molecule type" value="Genomic_DNA"/>
</dbReference>
<evidence type="ECO:0000313" key="27">
    <source>
        <dbReference type="Proteomes" id="UP000295472"/>
    </source>
</evidence>
<evidence type="ECO:0000313" key="19">
    <source>
        <dbReference type="EMBL" id="SDI60059.1"/>
    </source>
</evidence>
<dbReference type="EMBL" id="FNEH01000009">
    <property type="protein sequence ID" value="SDI60059.1"/>
    <property type="molecule type" value="Genomic_DNA"/>
</dbReference>
<dbReference type="GO" id="GO:0070689">
    <property type="term" value="P:L-threonine catabolic process to propionate"/>
    <property type="evidence" value="ECO:0007669"/>
    <property type="project" value="UniProtKB-UniPathway"/>
</dbReference>
<keyword evidence="9" id="KW-0021">Allosteric enzyme</keyword>
<dbReference type="CDD" id="cd01562">
    <property type="entry name" value="Thr-dehyd"/>
    <property type="match status" value="1"/>
</dbReference>
<evidence type="ECO:0000256" key="8">
    <source>
        <dbReference type="ARBA" id="ARBA00022248"/>
    </source>
</evidence>
<dbReference type="Proteomes" id="UP000198945">
    <property type="component" value="Unassembled WGS sequence"/>
</dbReference>
<dbReference type="FunFam" id="3.40.50.1100:FF:000007">
    <property type="entry name" value="L-threonine dehydratase catabolic TdcB"/>
    <property type="match status" value="1"/>
</dbReference>
<reference evidence="16 26" key="3">
    <citation type="submission" date="2018-04" db="EMBL/GenBank/DDBJ databases">
        <title>Subsurface microbial communities from deep shales in Ohio and West Virginia, USA.</title>
        <authorList>
            <person name="Wrighton K."/>
        </authorList>
    </citation>
    <scope>NUCLEOTIDE SEQUENCE [LARGE SCALE GENOMIC DNA]</scope>
    <source>
        <strain evidence="22 27">DSMZ 11287</strain>
        <strain evidence="16 26">MSL28</strain>
    </source>
</reference>
<dbReference type="EMBL" id="FNBJ01000010">
    <property type="protein sequence ID" value="SDF33182.1"/>
    <property type="molecule type" value="Genomic_DNA"/>
</dbReference>
<organism evidence="17 29">
    <name type="scientific">Halanaerobium congolense</name>
    <dbReference type="NCBI Taxonomy" id="54121"/>
    <lineage>
        <taxon>Bacteria</taxon>
        <taxon>Bacillati</taxon>
        <taxon>Bacillota</taxon>
        <taxon>Clostridia</taxon>
        <taxon>Halanaerobiales</taxon>
        <taxon>Halanaerobiaceae</taxon>
        <taxon>Halanaerobium</taxon>
    </lineage>
</organism>
<dbReference type="Gene3D" id="3.30.70.260">
    <property type="match status" value="1"/>
</dbReference>
<comment type="cofactor">
    <cofactor evidence="2">
        <name>pyridoxal 5'-phosphate</name>
        <dbReference type="ChEBI" id="CHEBI:597326"/>
    </cofactor>
</comment>
<dbReference type="EC" id="4.3.1.19" evidence="7"/>
<name>A0A1G6RZ41_9FIRM</name>
<dbReference type="InterPro" id="IPR036052">
    <property type="entry name" value="TrpB-like_PALP_sf"/>
</dbReference>
<evidence type="ECO:0000313" key="24">
    <source>
        <dbReference type="Proteomes" id="UP000198945"/>
    </source>
</evidence>
<dbReference type="PROSITE" id="PS51671">
    <property type="entry name" value="ACT"/>
    <property type="match status" value="1"/>
</dbReference>
<dbReference type="InterPro" id="IPR045865">
    <property type="entry name" value="ACT-like_dom_sf"/>
</dbReference>
<evidence type="ECO:0000313" key="20">
    <source>
        <dbReference type="EMBL" id="SES88719.1"/>
    </source>
</evidence>
<dbReference type="PROSITE" id="PS00165">
    <property type="entry name" value="DEHYDRATASE_SER_THR"/>
    <property type="match status" value="1"/>
</dbReference>
<comment type="subunit">
    <text evidence="6">In the native structure, TdcB is in a dimeric form, whereas in the TdcB-AMP complex, it exists in a tetrameric form (dimer of dimers).</text>
</comment>
<evidence type="ECO:0000256" key="12">
    <source>
        <dbReference type="ARBA" id="ARBA00023239"/>
    </source>
</evidence>
<evidence type="ECO:0000313" key="16">
    <source>
        <dbReference type="EMBL" id="PXV67967.1"/>
    </source>
</evidence>
<dbReference type="InterPro" id="IPR002912">
    <property type="entry name" value="ACT_dom"/>
</dbReference>
<comment type="pathway">
    <text evidence="4">Amino-acid degradation; L-threonine degradation via propanoate pathway; propanoate from L-threonine: step 1/4.</text>
</comment>
<evidence type="ECO:0000313" key="25">
    <source>
        <dbReference type="Proteomes" id="UP000199519"/>
    </source>
</evidence>
<protein>
    <recommendedName>
        <fullName evidence="8">L-threonine dehydratase catabolic TdcB</fullName>
        <ecNumber evidence="7">4.3.1.19</ecNumber>
    </recommendedName>
    <alternativeName>
        <fullName evidence="14">Threonine deaminase</fullName>
    </alternativeName>
</protein>
<evidence type="ECO:0000259" key="15">
    <source>
        <dbReference type="PROSITE" id="PS51671"/>
    </source>
</evidence>
<dbReference type="STRING" id="54121.SAMN04515653_13013"/>
<evidence type="ECO:0000256" key="7">
    <source>
        <dbReference type="ARBA" id="ARBA00012096"/>
    </source>
</evidence>
<dbReference type="EMBL" id="SOEF01000016">
    <property type="protein sequence ID" value="TDX43559.1"/>
    <property type="molecule type" value="Genomic_DNA"/>
</dbReference>
<dbReference type="InterPro" id="IPR001926">
    <property type="entry name" value="TrpB-like_PALP"/>
</dbReference>
<dbReference type="Proteomes" id="UP000247389">
    <property type="component" value="Unassembled WGS sequence"/>
</dbReference>
<dbReference type="CDD" id="cd04886">
    <property type="entry name" value="ACT_ThrD-II-like"/>
    <property type="match status" value="1"/>
</dbReference>
<dbReference type="Gene3D" id="3.40.50.1100">
    <property type="match status" value="2"/>
</dbReference>
<evidence type="ECO:0000313" key="17">
    <source>
        <dbReference type="EMBL" id="SDD09225.1"/>
    </source>
</evidence>
<evidence type="ECO:0000313" key="29">
    <source>
        <dbReference type="Proteomes" id="UP000324896"/>
    </source>
</evidence>
<accession>A0A1G6RZ41</accession>
<dbReference type="PANTHER" id="PTHR48078">
    <property type="entry name" value="THREONINE DEHYDRATASE, MITOCHONDRIAL-RELATED"/>
    <property type="match status" value="1"/>
</dbReference>
<evidence type="ECO:0000256" key="11">
    <source>
        <dbReference type="ARBA" id="ARBA00022898"/>
    </source>
</evidence>
<sequence>MAVVTLDDIKKARKKIENTAIKTDLDWSRTFSKMSGNEVYLKLENLQRTGSFKIRGAYNKISNLTEDERKNGVVAASAGNHAQGVALAATQMGIKSTIVMPEGAPIGKINATQGYGADVILSGESYDEAHAEEERFAEEHGATIVPAFNDLDVIAGQGTIGLEILEDLPDVDVVITPVGGGGLLSGVAIALKESNPNIEVIGVEAANAACMAESMKQGCLANLDKVDTIADGIAVKCPGEITYKIISEYVDHIVTVEEEEIAHAISLLMERAKLIVEGAGATTLAAVLNDKINIQGKKIAIVLSGGNIDLDMISTIIDRGMIKAGRRISFETSLFDKPGALRDLLDVISKTGANVISVAHDRLAPNIALKHAQVQVALETKNEKHVKEITETLKRNNYLIKRIQ</sequence>
<keyword evidence="10" id="KW-0412">Isoleucine biosynthesis</keyword>
<dbReference type="NCBIfam" id="TIGR01127">
    <property type="entry name" value="ilvA_1Cterm"/>
    <property type="match status" value="1"/>
</dbReference>
<dbReference type="InterPro" id="IPR000634">
    <property type="entry name" value="Ser/Thr_deHydtase_PyrdxlP-BS"/>
</dbReference>
<reference evidence="21 28" key="4">
    <citation type="submission" date="2019-03" db="EMBL/GenBank/DDBJ databases">
        <title>Deep subsurface shale carbon reservoir microbial communities from Ohio and West Virginia, USA.</title>
        <authorList>
            <person name="Wrighton K."/>
        </authorList>
    </citation>
    <scope>NUCLEOTIDE SEQUENCE [LARGE SCALE GENOMIC DNA]</scope>
    <source>
        <strain evidence="21 28">UTICA-S4D12</strain>
    </source>
</reference>
<dbReference type="EMBL" id="SOAA01000026">
    <property type="protein sequence ID" value="TDS27586.1"/>
    <property type="molecule type" value="Genomic_DNA"/>
</dbReference>
<evidence type="ECO:0000256" key="4">
    <source>
        <dbReference type="ARBA" id="ARBA00004958"/>
    </source>
</evidence>
<dbReference type="SUPFAM" id="SSF53686">
    <property type="entry name" value="Tryptophan synthase beta subunit-like PLP-dependent enzymes"/>
    <property type="match status" value="1"/>
</dbReference>
<dbReference type="AlphaFoldDB" id="A0A1G6RZ41"/>
<keyword evidence="12" id="KW-0456">Lyase</keyword>
<evidence type="ECO:0000256" key="1">
    <source>
        <dbReference type="ARBA" id="ARBA00001274"/>
    </source>
</evidence>
<evidence type="ECO:0000313" key="28">
    <source>
        <dbReference type="Proteomes" id="UP000295758"/>
    </source>
</evidence>
<dbReference type="GO" id="GO:0006565">
    <property type="term" value="P:L-serine catabolic process"/>
    <property type="evidence" value="ECO:0007669"/>
    <property type="project" value="TreeGrafter"/>
</dbReference>
<dbReference type="UniPathway" id="UPA00052">
    <property type="reaction ID" value="UER00507"/>
</dbReference>
<evidence type="ECO:0000313" key="26">
    <source>
        <dbReference type="Proteomes" id="UP000247389"/>
    </source>
</evidence>